<feature type="region of interest" description="Disordered" evidence="1">
    <location>
        <begin position="1"/>
        <end position="21"/>
    </location>
</feature>
<protein>
    <submittedName>
        <fullName evidence="2">Uncharacterized protein</fullName>
    </submittedName>
</protein>
<gene>
    <name evidence="2" type="ORF">AAG570_005463</name>
</gene>
<dbReference type="PANTHER" id="PTHR22443">
    <property type="entry name" value="NON-SPECIFIC LETHAL 1, ISOFORM M"/>
    <property type="match status" value="1"/>
</dbReference>
<dbReference type="InterPro" id="IPR026180">
    <property type="entry name" value="NSL1"/>
</dbReference>
<dbReference type="EMBL" id="JBFDAA010000018">
    <property type="protein sequence ID" value="KAL1115968.1"/>
    <property type="molecule type" value="Genomic_DNA"/>
</dbReference>
<proteinExistence type="predicted"/>
<feature type="compositionally biased region" description="Polar residues" evidence="1">
    <location>
        <begin position="90"/>
        <end position="103"/>
    </location>
</feature>
<dbReference type="PANTHER" id="PTHR22443:SF18">
    <property type="entry name" value="NON-SPECIFIC LETHAL 1, ISOFORM M"/>
    <property type="match status" value="1"/>
</dbReference>
<evidence type="ECO:0000313" key="2">
    <source>
        <dbReference type="EMBL" id="KAL1115968.1"/>
    </source>
</evidence>
<reference evidence="2 3" key="1">
    <citation type="submission" date="2024-07" db="EMBL/GenBank/DDBJ databases">
        <title>Chromosome-level genome assembly of the water stick insect Ranatra chinensis (Heteroptera: Nepidae).</title>
        <authorList>
            <person name="Liu X."/>
        </authorList>
    </citation>
    <scope>NUCLEOTIDE SEQUENCE [LARGE SCALE GENOMIC DNA]</scope>
    <source>
        <strain evidence="2">Cailab_2021Rc</strain>
        <tissue evidence="2">Muscle</tissue>
    </source>
</reference>
<evidence type="ECO:0000256" key="1">
    <source>
        <dbReference type="SAM" id="MobiDB-lite"/>
    </source>
</evidence>
<sequence>MAPALTEAAQSKNFNGLTSPSRLPLALKKYKRLKRTGPSDVGELGLAMNGHPPSSDVTYSINGLAKSLRNEFIPLDKTTNDKNSGPMGDSSENASSTTMGLQKSNEETDPGGFHKEKMTPGEVDLSQHFKNLGEMIASEVLATTGELSCQNVEEILQVISSMDNGSEMEESGVVAGDMTIFERDLFNVVDEIGICSEDKESLIGDRIEDIKTKQFQLKRKCDFLNRRLRKLRTKTVGRHVSSEITGVIEYTNNLLEAANRSRGYGPKGASLSSMSLLMRQLDHASTQQASALARSNNSRQCKYFGSGSSSYAQMTNGLRQNRPGSVLPPYKAEVRAEMERVAGELHSQLYMIQSEIDSDVTVTSSGGESCDEFTDYNNQYQQKHPM</sequence>
<name>A0ABD0YAD8_9HEMI</name>
<feature type="region of interest" description="Disordered" evidence="1">
    <location>
        <begin position="75"/>
        <end position="119"/>
    </location>
</feature>
<feature type="compositionally biased region" description="Polar residues" evidence="1">
    <location>
        <begin position="8"/>
        <end position="21"/>
    </location>
</feature>
<keyword evidence="3" id="KW-1185">Reference proteome</keyword>
<comment type="caution">
    <text evidence="2">The sequence shown here is derived from an EMBL/GenBank/DDBJ whole genome shotgun (WGS) entry which is preliminary data.</text>
</comment>
<accession>A0ABD0YAD8</accession>
<dbReference type="Proteomes" id="UP001558652">
    <property type="component" value="Unassembled WGS sequence"/>
</dbReference>
<evidence type="ECO:0000313" key="3">
    <source>
        <dbReference type="Proteomes" id="UP001558652"/>
    </source>
</evidence>
<organism evidence="2 3">
    <name type="scientific">Ranatra chinensis</name>
    <dbReference type="NCBI Taxonomy" id="642074"/>
    <lineage>
        <taxon>Eukaryota</taxon>
        <taxon>Metazoa</taxon>
        <taxon>Ecdysozoa</taxon>
        <taxon>Arthropoda</taxon>
        <taxon>Hexapoda</taxon>
        <taxon>Insecta</taxon>
        <taxon>Pterygota</taxon>
        <taxon>Neoptera</taxon>
        <taxon>Paraneoptera</taxon>
        <taxon>Hemiptera</taxon>
        <taxon>Heteroptera</taxon>
        <taxon>Panheteroptera</taxon>
        <taxon>Nepomorpha</taxon>
        <taxon>Nepidae</taxon>
        <taxon>Ranatrinae</taxon>
        <taxon>Ranatra</taxon>
    </lineage>
</organism>
<dbReference type="AlphaFoldDB" id="A0ABD0YAD8"/>